<keyword evidence="6" id="KW-0532">Neurotransmitter transport</keyword>
<keyword evidence="15" id="KW-1185">Reference proteome</keyword>
<keyword evidence="9" id="KW-0472">Membrane</keyword>
<keyword evidence="8 10" id="KW-0175">Coiled coil</keyword>
<evidence type="ECO:0000259" key="13">
    <source>
        <dbReference type="PROSITE" id="PS50209"/>
    </source>
</evidence>
<dbReference type="SMART" id="SM00397">
    <property type="entry name" value="t_SNARE"/>
    <property type="match status" value="1"/>
</dbReference>
<dbReference type="GO" id="GO:0012505">
    <property type="term" value="C:endomembrane system"/>
    <property type="evidence" value="ECO:0007669"/>
    <property type="project" value="TreeGrafter"/>
</dbReference>
<keyword evidence="5" id="KW-0812">Transmembrane</keyword>
<comment type="similarity">
    <text evidence="2">Belongs to the syntaxin family.</text>
</comment>
<sequence>MQGDGTERRRETDTGRRDRETQGDRDAERRRETGQRDAGRQDRETQGDRDAGRRDRETQGDGTERRRESGLWHLSISDAARGGQASSWEKRVVRPPPGRRGWSGLLLGEDGGQASSWEKKVVRPPPGSQYVQRSMALLASVQCANMLAITVLLCDVLQFSNRSWNSFLHNLCDTCERGSVLKSILHIFKLSSGTPGLIYPIRRPALMVTRGVIRANGRLVWMSWRQVLLWQPAHCICYPIPGSAAGYPPGHGVARRAEAERTCRHVLAADHVGWTSATVRLAPGLRTHPSSGPGWTFNVFPVQPMQARNGLWRILKVIWKAWARAAPHASQKKPLRNSIRVSGGKFTPITPALSSDNAKVRVKRRSKCTSAARNTSAFSWDGSVLSEVRKLYDNDLRAPFLSACNKPQLHRLPGVHRACRSAWNEKMDTLARFCTSQRHDVETKAELEELMTDIKKLANKVRSKLKNCLQNGTGGIQQTIEHEEGQNRSSADLRIRKTQAKSFVCVCDCSALIMEPPTRMMTAHPPSVLLRVARLMWGVVLGEARYSEGVARLMWGVVLGEARYSEGVARLMWGVVLGEARYSEGVARLMWGVVLGEARYSEGVARLMWGVVLGEARYSEGVVAVELWGNGWPGVCACIIMDSNITQQAMNEIETRHTEIIKLENSIRELHDMFMDMAMLVESQGGLMNNIESNVRHAQEYVEKAKDQTKAAVKVKKTSKVGEMIDRIEYNVEHAVDYVERAVSDTKKAVKYQSKARRVSARRVGRATPARGGALPFPYPSRASSLVPPPVLDPASLCVVGWSEADRTRCLIDSVKKKGPKACQILLEKLQKRDKYVYDKLQLDDLPPLLVPGVEEVTARVPVPRARLVPAGCSSKLSCASKDCHCQFSSLLCVHRPASWVTGLMFPACPALACVSCSSAGTFLCSPHAALKRSFEVEEADSSSHVSSTHIRRTPSNSQCRNVLSTSSSRHHELGSNRTKPPDLFRPKAGTPELVGRLVQQQRQSGCRLKQGEVDIFVKLCSFLFERNLTPFLSAGSARFVLKKPEILVHGKAPETQKHSDAFSRTLDSVSPNFPGPLYPRVPRQRQTTRDHV</sequence>
<feature type="domain" description="CARD" evidence="13">
    <location>
        <begin position="803"/>
        <end position="845"/>
    </location>
</feature>
<gene>
    <name evidence="14" type="ORF">P4O66_002222</name>
</gene>
<dbReference type="Gene3D" id="1.20.58.70">
    <property type="match status" value="1"/>
</dbReference>
<dbReference type="PROSITE" id="PS50209">
    <property type="entry name" value="CARD"/>
    <property type="match status" value="1"/>
</dbReference>
<dbReference type="GO" id="GO:0031201">
    <property type="term" value="C:SNARE complex"/>
    <property type="evidence" value="ECO:0007669"/>
    <property type="project" value="TreeGrafter"/>
</dbReference>
<feature type="compositionally biased region" description="Basic and acidic residues" evidence="11">
    <location>
        <begin position="970"/>
        <end position="986"/>
    </location>
</feature>
<dbReference type="SUPFAM" id="SSF58038">
    <property type="entry name" value="SNARE fusion complex"/>
    <property type="match status" value="1"/>
</dbReference>
<keyword evidence="4" id="KW-0597">Phosphoprotein</keyword>
<dbReference type="GO" id="GO:0042981">
    <property type="term" value="P:regulation of apoptotic process"/>
    <property type="evidence" value="ECO:0007669"/>
    <property type="project" value="InterPro"/>
</dbReference>
<dbReference type="SUPFAM" id="SSF47661">
    <property type="entry name" value="t-snare proteins"/>
    <property type="match status" value="2"/>
</dbReference>
<reference evidence="14" key="1">
    <citation type="submission" date="2023-03" db="EMBL/GenBank/DDBJ databases">
        <title>Electrophorus voltai genome.</title>
        <authorList>
            <person name="Bian C."/>
        </authorList>
    </citation>
    <scope>NUCLEOTIDE SEQUENCE</scope>
    <source>
        <strain evidence="14">CB-2022</strain>
        <tissue evidence="14">Muscle</tissue>
    </source>
</reference>
<evidence type="ECO:0008006" key="16">
    <source>
        <dbReference type="Google" id="ProtNLM"/>
    </source>
</evidence>
<evidence type="ECO:0000256" key="1">
    <source>
        <dbReference type="ARBA" id="ARBA00004211"/>
    </source>
</evidence>
<feature type="coiled-coil region" evidence="10">
    <location>
        <begin position="440"/>
        <end position="467"/>
    </location>
</feature>
<dbReference type="SUPFAM" id="SSF47986">
    <property type="entry name" value="DEATH domain"/>
    <property type="match status" value="1"/>
</dbReference>
<dbReference type="InterPro" id="IPR001315">
    <property type="entry name" value="CARD"/>
</dbReference>
<dbReference type="InterPro" id="IPR045242">
    <property type="entry name" value="Syntaxin"/>
</dbReference>
<dbReference type="InterPro" id="IPR011029">
    <property type="entry name" value="DEATH-like_dom_sf"/>
</dbReference>
<feature type="domain" description="T-SNARE coiled-coil homology" evidence="12">
    <location>
        <begin position="650"/>
        <end position="712"/>
    </location>
</feature>
<dbReference type="CDD" id="cd15880">
    <property type="entry name" value="SNARE_syntaxin1"/>
    <property type="match status" value="1"/>
</dbReference>
<evidence type="ECO:0000256" key="7">
    <source>
        <dbReference type="ARBA" id="ARBA00022989"/>
    </source>
</evidence>
<dbReference type="EMBL" id="JAROKS010000021">
    <property type="protein sequence ID" value="KAK1790031.1"/>
    <property type="molecule type" value="Genomic_DNA"/>
</dbReference>
<dbReference type="Pfam" id="PF05739">
    <property type="entry name" value="SNARE"/>
    <property type="match status" value="1"/>
</dbReference>
<dbReference type="Proteomes" id="UP001239994">
    <property type="component" value="Unassembled WGS sequence"/>
</dbReference>
<dbReference type="GO" id="GO:0005484">
    <property type="term" value="F:SNAP receptor activity"/>
    <property type="evidence" value="ECO:0007669"/>
    <property type="project" value="InterPro"/>
</dbReference>
<dbReference type="PANTHER" id="PTHR19957:SF84">
    <property type="entry name" value="SYNTAXIN-1A"/>
    <property type="match status" value="1"/>
</dbReference>
<feature type="region of interest" description="Disordered" evidence="11">
    <location>
        <begin position="1"/>
        <end position="106"/>
    </location>
</feature>
<evidence type="ECO:0000313" key="14">
    <source>
        <dbReference type="EMBL" id="KAK1790031.1"/>
    </source>
</evidence>
<dbReference type="GO" id="GO:0006836">
    <property type="term" value="P:neurotransmitter transport"/>
    <property type="evidence" value="ECO:0007669"/>
    <property type="project" value="UniProtKB-KW"/>
</dbReference>
<dbReference type="InterPro" id="IPR000727">
    <property type="entry name" value="T_SNARE_dom"/>
</dbReference>
<evidence type="ECO:0000256" key="5">
    <source>
        <dbReference type="ARBA" id="ARBA00022692"/>
    </source>
</evidence>
<evidence type="ECO:0000256" key="9">
    <source>
        <dbReference type="ARBA" id="ARBA00023136"/>
    </source>
</evidence>
<dbReference type="GO" id="GO:0006886">
    <property type="term" value="P:intracellular protein transport"/>
    <property type="evidence" value="ECO:0007669"/>
    <property type="project" value="InterPro"/>
</dbReference>
<feature type="compositionally biased region" description="Basic and acidic residues" evidence="11">
    <location>
        <begin position="1"/>
        <end position="70"/>
    </location>
</feature>
<dbReference type="PROSITE" id="PS00914">
    <property type="entry name" value="SYNTAXIN"/>
    <property type="match status" value="1"/>
</dbReference>
<dbReference type="Pfam" id="PF00619">
    <property type="entry name" value="CARD"/>
    <property type="match status" value="1"/>
</dbReference>
<feature type="region of interest" description="Disordered" evidence="11">
    <location>
        <begin position="1071"/>
        <end position="1093"/>
    </location>
</feature>
<protein>
    <recommendedName>
        <fullName evidence="16">t-SNARE coiled-coil homology domain-containing protein</fullName>
    </recommendedName>
</protein>
<evidence type="ECO:0000256" key="4">
    <source>
        <dbReference type="ARBA" id="ARBA00022553"/>
    </source>
</evidence>
<dbReference type="GO" id="GO:0000149">
    <property type="term" value="F:SNARE binding"/>
    <property type="evidence" value="ECO:0007669"/>
    <property type="project" value="TreeGrafter"/>
</dbReference>
<feature type="region of interest" description="Disordered" evidence="11">
    <location>
        <begin position="946"/>
        <end position="988"/>
    </location>
</feature>
<dbReference type="InterPro" id="IPR006012">
    <property type="entry name" value="Syntaxin/epimorphin_CS"/>
</dbReference>
<keyword evidence="3" id="KW-0813">Transport</keyword>
<organism evidence="14 15">
    <name type="scientific">Electrophorus voltai</name>
    <dbReference type="NCBI Taxonomy" id="2609070"/>
    <lineage>
        <taxon>Eukaryota</taxon>
        <taxon>Metazoa</taxon>
        <taxon>Chordata</taxon>
        <taxon>Craniata</taxon>
        <taxon>Vertebrata</taxon>
        <taxon>Euteleostomi</taxon>
        <taxon>Actinopterygii</taxon>
        <taxon>Neopterygii</taxon>
        <taxon>Teleostei</taxon>
        <taxon>Ostariophysi</taxon>
        <taxon>Gymnotiformes</taxon>
        <taxon>Gymnotoidei</taxon>
        <taxon>Gymnotidae</taxon>
        <taxon>Electrophorus</taxon>
    </lineage>
</organism>
<feature type="domain" description="T-SNARE coiled-coil homology" evidence="12">
    <location>
        <begin position="722"/>
        <end position="749"/>
    </location>
</feature>
<evidence type="ECO:0000256" key="11">
    <source>
        <dbReference type="SAM" id="MobiDB-lite"/>
    </source>
</evidence>
<dbReference type="AlphaFoldDB" id="A0AAD8Z1V9"/>
<dbReference type="GO" id="GO:0006906">
    <property type="term" value="P:vesicle fusion"/>
    <property type="evidence" value="ECO:0007669"/>
    <property type="project" value="TreeGrafter"/>
</dbReference>
<evidence type="ECO:0000313" key="15">
    <source>
        <dbReference type="Proteomes" id="UP001239994"/>
    </source>
</evidence>
<accession>A0AAD8Z1V9</accession>
<evidence type="ECO:0000259" key="12">
    <source>
        <dbReference type="PROSITE" id="PS50192"/>
    </source>
</evidence>
<comment type="subcellular location">
    <subcellularLocation>
        <location evidence="1">Membrane</location>
        <topology evidence="1">Single-pass type IV membrane protein</topology>
    </subcellularLocation>
</comment>
<dbReference type="GO" id="GO:0005886">
    <property type="term" value="C:plasma membrane"/>
    <property type="evidence" value="ECO:0007669"/>
    <property type="project" value="TreeGrafter"/>
</dbReference>
<dbReference type="InterPro" id="IPR010989">
    <property type="entry name" value="SNARE"/>
</dbReference>
<dbReference type="GO" id="GO:0048278">
    <property type="term" value="P:vesicle docking"/>
    <property type="evidence" value="ECO:0007669"/>
    <property type="project" value="TreeGrafter"/>
</dbReference>
<evidence type="ECO:0000256" key="8">
    <source>
        <dbReference type="ARBA" id="ARBA00023054"/>
    </source>
</evidence>
<name>A0AAD8Z1V9_9TELE</name>
<dbReference type="GO" id="GO:0006887">
    <property type="term" value="P:exocytosis"/>
    <property type="evidence" value="ECO:0007669"/>
    <property type="project" value="TreeGrafter"/>
</dbReference>
<dbReference type="Gene3D" id="1.20.5.110">
    <property type="match status" value="2"/>
</dbReference>
<comment type="caution">
    <text evidence="14">The sequence shown here is derived from an EMBL/GenBank/DDBJ whole genome shotgun (WGS) entry which is preliminary data.</text>
</comment>
<evidence type="ECO:0000256" key="6">
    <source>
        <dbReference type="ARBA" id="ARBA00022775"/>
    </source>
</evidence>
<proteinExistence type="inferred from homology"/>
<dbReference type="Gene3D" id="1.10.533.10">
    <property type="entry name" value="Death Domain, Fas"/>
    <property type="match status" value="1"/>
</dbReference>
<dbReference type="PANTHER" id="PTHR19957">
    <property type="entry name" value="SYNTAXIN"/>
    <property type="match status" value="1"/>
</dbReference>
<keyword evidence="7" id="KW-1133">Transmembrane helix</keyword>
<feature type="compositionally biased region" description="Polar residues" evidence="11">
    <location>
        <begin position="946"/>
        <end position="968"/>
    </location>
</feature>
<evidence type="ECO:0000256" key="3">
    <source>
        <dbReference type="ARBA" id="ARBA00022448"/>
    </source>
</evidence>
<evidence type="ECO:0000256" key="10">
    <source>
        <dbReference type="SAM" id="Coils"/>
    </source>
</evidence>
<evidence type="ECO:0000256" key="2">
    <source>
        <dbReference type="ARBA" id="ARBA00009063"/>
    </source>
</evidence>
<dbReference type="PROSITE" id="PS50192">
    <property type="entry name" value="T_SNARE"/>
    <property type="match status" value="2"/>
</dbReference>